<proteinExistence type="predicted"/>
<organism evidence="1 2">
    <name type="scientific">Chaenocephalus aceratus</name>
    <name type="common">Blackfin icefish</name>
    <name type="synonym">Chaenichthys aceratus</name>
    <dbReference type="NCBI Taxonomy" id="36190"/>
    <lineage>
        <taxon>Eukaryota</taxon>
        <taxon>Metazoa</taxon>
        <taxon>Chordata</taxon>
        <taxon>Craniata</taxon>
        <taxon>Vertebrata</taxon>
        <taxon>Euteleostomi</taxon>
        <taxon>Actinopterygii</taxon>
        <taxon>Neopterygii</taxon>
        <taxon>Teleostei</taxon>
        <taxon>Neoteleostei</taxon>
        <taxon>Acanthomorphata</taxon>
        <taxon>Eupercaria</taxon>
        <taxon>Perciformes</taxon>
        <taxon>Notothenioidei</taxon>
        <taxon>Channichthyidae</taxon>
        <taxon>Chaenocephalus</taxon>
    </lineage>
</organism>
<dbReference type="EMBL" id="CM043801">
    <property type="protein sequence ID" value="KAI4810294.1"/>
    <property type="molecule type" value="Genomic_DNA"/>
</dbReference>
<comment type="caution">
    <text evidence="1">The sequence shown here is derived from an EMBL/GenBank/DDBJ whole genome shotgun (WGS) entry which is preliminary data.</text>
</comment>
<name>A0ACB9WB94_CHAAC</name>
<keyword evidence="2" id="KW-1185">Reference proteome</keyword>
<evidence type="ECO:0000313" key="2">
    <source>
        <dbReference type="Proteomes" id="UP001057452"/>
    </source>
</evidence>
<accession>A0ACB9WB94</accession>
<gene>
    <name evidence="1" type="ORF">KUCAC02_019133</name>
</gene>
<sequence>MLGARDLLFITISQNVSFMGKTWWMLMLVLRLPAVLLAGFTLFSDEQETFVCNTIQPGCSNVCFDAVCSGVRLPSVALPPHVPLSSPCVVCNLRHA</sequence>
<dbReference type="Proteomes" id="UP001057452">
    <property type="component" value="Chromosome 17"/>
</dbReference>
<evidence type="ECO:0000313" key="1">
    <source>
        <dbReference type="EMBL" id="KAI4810294.1"/>
    </source>
</evidence>
<protein>
    <submittedName>
        <fullName evidence="1">Uncharacterized protein</fullName>
    </submittedName>
</protein>
<reference evidence="1" key="1">
    <citation type="submission" date="2022-05" db="EMBL/GenBank/DDBJ databases">
        <title>Chromosome-level genome of Chaenocephalus aceratus.</title>
        <authorList>
            <person name="Park H."/>
        </authorList>
    </citation>
    <scope>NUCLEOTIDE SEQUENCE</scope>
    <source>
        <strain evidence="1">KU_202001</strain>
    </source>
</reference>